<dbReference type="AlphaFoldDB" id="A0A8B6D3Z1"/>
<reference evidence="2" key="1">
    <citation type="submission" date="2018-11" db="EMBL/GenBank/DDBJ databases">
        <authorList>
            <person name="Alioto T."/>
            <person name="Alioto T."/>
        </authorList>
    </citation>
    <scope>NUCLEOTIDE SEQUENCE</scope>
</reference>
<sequence length="541" mass="62091">MNFIDEDEGNLKLGNTIEIDVGKQTDINEAENETNLIGDDNEDISPTNNTTLDQNGTSPGVKQDFSTESRFIDEKSCTITRPKWNLKSALIGVTVLIVLGAACYHIQQSLTRRNPDSLLRGLGHLGQFPDVNTLDYKVSYAIYKHEAKCSWKVEVCESKHVQYNNSICTFKIDYHGILFGQLNMQHTRIFCIKIHHSKNHGKAKEFCQKISDKLRIPVSLFFISAISGKQTIDIPRDKLEPSDTDNDANYLSLITLPEGTEYALGRYKLNIKETFSSGYLNGRLSWRLDGRNHRTFPWTYNKTSHTFMVHREGIYLVLLTLHSYIYTSNMETAKMQACLNNTCARLELFEGMAAPLTLIDMHRLQASDEFDVYFYNIPGLYRFSLLNKLTIFSFPITTQFQKYLLNEQQFYVRTSEHKLQSLQWKSTKNAEFEKRILLDNNTFVVQEKGNYLIILSLNLYTRKDVHVLQRDGKNTVSLVTCIQFSHEISRCQNYTLPLGVVLPVMLTHVKQLSSGESFHITMNQAALYRSAKHNSVIVVRL</sequence>
<accession>A0A8B6D3Z1</accession>
<organism evidence="2 3">
    <name type="scientific">Mytilus galloprovincialis</name>
    <name type="common">Mediterranean mussel</name>
    <dbReference type="NCBI Taxonomy" id="29158"/>
    <lineage>
        <taxon>Eukaryota</taxon>
        <taxon>Metazoa</taxon>
        <taxon>Spiralia</taxon>
        <taxon>Lophotrochozoa</taxon>
        <taxon>Mollusca</taxon>
        <taxon>Bivalvia</taxon>
        <taxon>Autobranchia</taxon>
        <taxon>Pteriomorphia</taxon>
        <taxon>Mytilida</taxon>
        <taxon>Mytiloidea</taxon>
        <taxon>Mytilidae</taxon>
        <taxon>Mytilinae</taxon>
        <taxon>Mytilus</taxon>
    </lineage>
</organism>
<evidence type="ECO:0000256" key="1">
    <source>
        <dbReference type="SAM" id="MobiDB-lite"/>
    </source>
</evidence>
<gene>
    <name evidence="2" type="ORF">MGAL_10B086570</name>
</gene>
<dbReference type="EMBL" id="UYJE01002791">
    <property type="protein sequence ID" value="VDI13698.1"/>
    <property type="molecule type" value="Genomic_DNA"/>
</dbReference>
<keyword evidence="3" id="KW-1185">Reference proteome</keyword>
<dbReference type="Proteomes" id="UP000596742">
    <property type="component" value="Unassembled WGS sequence"/>
</dbReference>
<evidence type="ECO:0000313" key="2">
    <source>
        <dbReference type="EMBL" id="VDI13698.1"/>
    </source>
</evidence>
<comment type="caution">
    <text evidence="2">The sequence shown here is derived from an EMBL/GenBank/DDBJ whole genome shotgun (WGS) entry which is preliminary data.</text>
</comment>
<evidence type="ECO:0000313" key="3">
    <source>
        <dbReference type="Proteomes" id="UP000596742"/>
    </source>
</evidence>
<name>A0A8B6D3Z1_MYTGA</name>
<proteinExistence type="predicted"/>
<dbReference type="SUPFAM" id="SSF49842">
    <property type="entry name" value="TNF-like"/>
    <property type="match status" value="1"/>
</dbReference>
<feature type="region of interest" description="Disordered" evidence="1">
    <location>
        <begin position="34"/>
        <end position="64"/>
    </location>
</feature>
<protein>
    <submittedName>
        <fullName evidence="2">Uncharacterized protein</fullName>
    </submittedName>
</protein>
<dbReference type="InterPro" id="IPR008983">
    <property type="entry name" value="Tumour_necrosis_fac-like_dom"/>
</dbReference>
<feature type="compositionally biased region" description="Polar residues" evidence="1">
    <location>
        <begin position="44"/>
        <end position="64"/>
    </location>
</feature>